<dbReference type="Proteomes" id="UP000663887">
    <property type="component" value="Unassembled WGS sequence"/>
</dbReference>
<proteinExistence type="predicted"/>
<protein>
    <submittedName>
        <fullName evidence="2">Uncharacterized protein</fullName>
    </submittedName>
</protein>
<dbReference type="EMBL" id="CAJNRF010011384">
    <property type="protein sequence ID" value="CAF2130966.1"/>
    <property type="molecule type" value="Genomic_DNA"/>
</dbReference>
<name>A0A816WN32_9BILA</name>
<sequence length="175" mass="20317">MDNLNFNIEIFKDYRYNLTPEGNYSCPIHDCNSVLELANEQQFPNDNQIKMFWSHVQSAHSDEFENLLKQFSEKTYIPKESKVSIPFNFISFLVRAVYMKMAIKDNKLDRISDSINTSNGSITKILLKLMSNSINDQKFFQCISEEHHKLQQELKEILNSSTTPVQQQPTTLGSL</sequence>
<gene>
    <name evidence="2" type="ORF">WKI299_LOCUS26275</name>
    <name evidence="1" type="ORF">XDN619_LOCUS6486</name>
</gene>
<organism evidence="2 3">
    <name type="scientific">Rotaria magnacalcarata</name>
    <dbReference type="NCBI Taxonomy" id="392030"/>
    <lineage>
        <taxon>Eukaryota</taxon>
        <taxon>Metazoa</taxon>
        <taxon>Spiralia</taxon>
        <taxon>Gnathifera</taxon>
        <taxon>Rotifera</taxon>
        <taxon>Eurotatoria</taxon>
        <taxon>Bdelloidea</taxon>
        <taxon>Philodinida</taxon>
        <taxon>Philodinidae</taxon>
        <taxon>Rotaria</taxon>
    </lineage>
</organism>
<evidence type="ECO:0000313" key="1">
    <source>
        <dbReference type="EMBL" id="CAF2039908.1"/>
    </source>
</evidence>
<dbReference type="AlphaFoldDB" id="A0A816WN32"/>
<comment type="caution">
    <text evidence="2">The sequence shown here is derived from an EMBL/GenBank/DDBJ whole genome shotgun (WGS) entry which is preliminary data.</text>
</comment>
<dbReference type="Proteomes" id="UP000663856">
    <property type="component" value="Unassembled WGS sequence"/>
</dbReference>
<evidence type="ECO:0000313" key="3">
    <source>
        <dbReference type="Proteomes" id="UP000663856"/>
    </source>
</evidence>
<evidence type="ECO:0000313" key="2">
    <source>
        <dbReference type="EMBL" id="CAF2130966.1"/>
    </source>
</evidence>
<accession>A0A816WN32</accession>
<reference evidence="2" key="1">
    <citation type="submission" date="2021-02" db="EMBL/GenBank/DDBJ databases">
        <authorList>
            <person name="Nowell W R."/>
        </authorList>
    </citation>
    <scope>NUCLEOTIDE SEQUENCE</scope>
</reference>
<dbReference type="EMBL" id="CAJNRG010001852">
    <property type="protein sequence ID" value="CAF2039908.1"/>
    <property type="molecule type" value="Genomic_DNA"/>
</dbReference>